<feature type="transmembrane region" description="Helical" evidence="10">
    <location>
        <begin position="347"/>
        <end position="366"/>
    </location>
</feature>
<dbReference type="Gene3D" id="1.20.1250.20">
    <property type="entry name" value="MFS general substrate transporter like domains"/>
    <property type="match status" value="2"/>
</dbReference>
<keyword evidence="4" id="KW-1003">Cell membrane</keyword>
<feature type="transmembrane region" description="Helical" evidence="10">
    <location>
        <begin position="175"/>
        <end position="197"/>
    </location>
</feature>
<feature type="transmembrane region" description="Helical" evidence="10">
    <location>
        <begin position="292"/>
        <end position="310"/>
    </location>
</feature>
<dbReference type="PROSITE" id="PS50850">
    <property type="entry name" value="MFS"/>
    <property type="match status" value="1"/>
</dbReference>
<dbReference type="Proteomes" id="UP001151088">
    <property type="component" value="Unassembled WGS sequence"/>
</dbReference>
<evidence type="ECO:0000256" key="4">
    <source>
        <dbReference type="ARBA" id="ARBA00022475"/>
    </source>
</evidence>
<feature type="transmembrane region" description="Helical" evidence="10">
    <location>
        <begin position="414"/>
        <end position="432"/>
    </location>
</feature>
<keyword evidence="13" id="KW-1185">Reference proteome</keyword>
<evidence type="ECO:0000256" key="10">
    <source>
        <dbReference type="SAM" id="Phobius"/>
    </source>
</evidence>
<evidence type="ECO:0000256" key="2">
    <source>
        <dbReference type="ARBA" id="ARBA00008240"/>
    </source>
</evidence>
<dbReference type="PROSITE" id="PS00216">
    <property type="entry name" value="SUGAR_TRANSPORT_1"/>
    <property type="match status" value="1"/>
</dbReference>
<dbReference type="InterPro" id="IPR011701">
    <property type="entry name" value="MFS"/>
</dbReference>
<feature type="transmembrane region" description="Helical" evidence="10">
    <location>
        <begin position="73"/>
        <end position="96"/>
    </location>
</feature>
<keyword evidence="6" id="KW-0769">Symport</keyword>
<dbReference type="EMBL" id="JANTHZ010000003">
    <property type="protein sequence ID" value="MCS0495565.1"/>
    <property type="molecule type" value="Genomic_DNA"/>
</dbReference>
<evidence type="ECO:0000256" key="5">
    <source>
        <dbReference type="ARBA" id="ARBA00022692"/>
    </source>
</evidence>
<evidence type="ECO:0000256" key="7">
    <source>
        <dbReference type="ARBA" id="ARBA00022989"/>
    </source>
</evidence>
<dbReference type="Pfam" id="PF07690">
    <property type="entry name" value="MFS_1"/>
    <property type="match status" value="1"/>
</dbReference>
<dbReference type="AlphaFoldDB" id="A0A9X2PCT2"/>
<keyword evidence="5 10" id="KW-0812">Transmembrane</keyword>
<evidence type="ECO:0000313" key="12">
    <source>
        <dbReference type="EMBL" id="MCS0495565.1"/>
    </source>
</evidence>
<dbReference type="InterPro" id="IPR005828">
    <property type="entry name" value="MFS_sugar_transport-like"/>
</dbReference>
<feature type="transmembrane region" description="Helical" evidence="10">
    <location>
        <begin position="36"/>
        <end position="61"/>
    </location>
</feature>
<name>A0A9X2PCT2_9HYPH</name>
<proteinExistence type="inferred from homology"/>
<dbReference type="Pfam" id="PF00083">
    <property type="entry name" value="Sugar_tr"/>
    <property type="match status" value="1"/>
</dbReference>
<evidence type="ECO:0000256" key="3">
    <source>
        <dbReference type="ARBA" id="ARBA00022448"/>
    </source>
</evidence>
<dbReference type="InterPro" id="IPR036259">
    <property type="entry name" value="MFS_trans_sf"/>
</dbReference>
<sequence>MPVTPQALPPDSSTTLDAPGAHADEAHTAAARRRRALAGVMLCNVLEWYDFVIYGLLALYLSRAFFPEESPHTALLATLAVFGVSFVMRPLGGLVLGGFGDSRGRKPALLLAAGLMAAGTLAIGLIPSHERIGPLAPVLLLAARMVQGFSAGGEWGIANAFLLESAPEGRRGFSTSFLSVSVALGSGLASAVAALLAGTLPAESLAAGGWRFAFVLGGALGVVALWLRTGIDETPAYRRARAPAAAPLLQRVGRPGLTLLGFTMHWTVCYYIFLVYMPLFTQQHAGLSAAEATWSNTICTAAIVLLVPLVGRLSDRYGRRPFLAASCLLVLVAVVPALWSVLAFPSFALVVGVQLLFGIAIALYSGPGPAVAAELFATSDRSRWSSVAYAVAAALFGGFAPFIAVWLTQAVDDPLAPAGYVIAAALTSLAVIRHMPETAHMPIR</sequence>
<dbReference type="GO" id="GO:0015293">
    <property type="term" value="F:symporter activity"/>
    <property type="evidence" value="ECO:0007669"/>
    <property type="project" value="UniProtKB-KW"/>
</dbReference>
<organism evidence="12 13">
    <name type="scientific">Ancylobacter mangrovi</name>
    <dbReference type="NCBI Taxonomy" id="2972472"/>
    <lineage>
        <taxon>Bacteria</taxon>
        <taxon>Pseudomonadati</taxon>
        <taxon>Pseudomonadota</taxon>
        <taxon>Alphaproteobacteria</taxon>
        <taxon>Hyphomicrobiales</taxon>
        <taxon>Xanthobacteraceae</taxon>
        <taxon>Ancylobacter</taxon>
    </lineage>
</organism>
<accession>A0A9X2PCT2</accession>
<dbReference type="RefSeq" id="WP_258732690.1">
    <property type="nucleotide sequence ID" value="NZ_JANTHZ010000003.1"/>
</dbReference>
<feature type="transmembrane region" description="Helical" evidence="10">
    <location>
        <begin position="108"/>
        <end position="126"/>
    </location>
</feature>
<feature type="transmembrane region" description="Helical" evidence="10">
    <location>
        <begin position="138"/>
        <end position="163"/>
    </location>
</feature>
<comment type="similarity">
    <text evidence="2">Belongs to the major facilitator superfamily. Metabolite:H+ Symporter (MHS) family (TC 2.A.1.6) family.</text>
</comment>
<dbReference type="PANTHER" id="PTHR43528">
    <property type="entry name" value="ALPHA-KETOGLUTARATE PERMEASE"/>
    <property type="match status" value="1"/>
</dbReference>
<feature type="transmembrane region" description="Helical" evidence="10">
    <location>
        <begin position="209"/>
        <end position="231"/>
    </location>
</feature>
<feature type="region of interest" description="Disordered" evidence="9">
    <location>
        <begin position="1"/>
        <end position="20"/>
    </location>
</feature>
<comment type="subcellular location">
    <subcellularLocation>
        <location evidence="1">Cell membrane</location>
        <topology evidence="1">Multi-pass membrane protein</topology>
    </subcellularLocation>
</comment>
<dbReference type="PANTHER" id="PTHR43528:SF1">
    <property type="entry name" value="ALPHA-KETOGLUTARATE PERMEASE"/>
    <property type="match status" value="1"/>
</dbReference>
<feature type="transmembrane region" description="Helical" evidence="10">
    <location>
        <begin position="322"/>
        <end position="341"/>
    </location>
</feature>
<dbReference type="SUPFAM" id="SSF103473">
    <property type="entry name" value="MFS general substrate transporter"/>
    <property type="match status" value="1"/>
</dbReference>
<dbReference type="GO" id="GO:0005886">
    <property type="term" value="C:plasma membrane"/>
    <property type="evidence" value="ECO:0007669"/>
    <property type="project" value="UniProtKB-SubCell"/>
</dbReference>
<keyword evidence="3" id="KW-0813">Transport</keyword>
<dbReference type="InterPro" id="IPR020846">
    <property type="entry name" value="MFS_dom"/>
</dbReference>
<feature type="transmembrane region" description="Helical" evidence="10">
    <location>
        <begin position="387"/>
        <end position="408"/>
    </location>
</feature>
<keyword evidence="7 10" id="KW-1133">Transmembrane helix</keyword>
<protein>
    <submittedName>
        <fullName evidence="12">MFS transporter</fullName>
    </submittedName>
</protein>
<keyword evidence="8 10" id="KW-0472">Membrane</keyword>
<evidence type="ECO:0000256" key="9">
    <source>
        <dbReference type="SAM" id="MobiDB-lite"/>
    </source>
</evidence>
<evidence type="ECO:0000259" key="11">
    <source>
        <dbReference type="PROSITE" id="PS50850"/>
    </source>
</evidence>
<gene>
    <name evidence="12" type="ORF">NVS89_10685</name>
</gene>
<evidence type="ECO:0000256" key="6">
    <source>
        <dbReference type="ARBA" id="ARBA00022847"/>
    </source>
</evidence>
<feature type="domain" description="Major facilitator superfamily (MFS) profile" evidence="11">
    <location>
        <begin position="36"/>
        <end position="439"/>
    </location>
</feature>
<evidence type="ECO:0000256" key="1">
    <source>
        <dbReference type="ARBA" id="ARBA00004651"/>
    </source>
</evidence>
<dbReference type="PROSITE" id="PS00217">
    <property type="entry name" value="SUGAR_TRANSPORT_2"/>
    <property type="match status" value="1"/>
</dbReference>
<feature type="transmembrane region" description="Helical" evidence="10">
    <location>
        <begin position="257"/>
        <end position="280"/>
    </location>
</feature>
<comment type="caution">
    <text evidence="12">The sequence shown here is derived from an EMBL/GenBank/DDBJ whole genome shotgun (WGS) entry which is preliminary data.</text>
</comment>
<dbReference type="InterPro" id="IPR051084">
    <property type="entry name" value="H+-coupled_symporters"/>
</dbReference>
<reference evidence="12" key="1">
    <citation type="submission" date="2022-08" db="EMBL/GenBank/DDBJ databases">
        <authorList>
            <person name="Li F."/>
        </authorList>
    </citation>
    <scope>NUCLEOTIDE SEQUENCE</scope>
    <source>
        <strain evidence="12">MQZ15Z-1</strain>
    </source>
</reference>
<evidence type="ECO:0000256" key="8">
    <source>
        <dbReference type="ARBA" id="ARBA00023136"/>
    </source>
</evidence>
<dbReference type="InterPro" id="IPR005829">
    <property type="entry name" value="Sugar_transporter_CS"/>
</dbReference>
<evidence type="ECO:0000313" key="13">
    <source>
        <dbReference type="Proteomes" id="UP001151088"/>
    </source>
</evidence>